<dbReference type="EMBL" id="CAJNJA010021904">
    <property type="protein sequence ID" value="CAE7483753.1"/>
    <property type="molecule type" value="Genomic_DNA"/>
</dbReference>
<evidence type="ECO:0000313" key="4">
    <source>
        <dbReference type="EMBL" id="CAE7483753.1"/>
    </source>
</evidence>
<evidence type="ECO:0000313" key="5">
    <source>
        <dbReference type="Proteomes" id="UP000601435"/>
    </source>
</evidence>
<keyword evidence="2" id="KW-0472">Membrane</keyword>
<protein>
    <recommendedName>
        <fullName evidence="3">PDZ domain-containing protein</fullName>
    </recommendedName>
</protein>
<evidence type="ECO:0000259" key="3">
    <source>
        <dbReference type="PROSITE" id="PS50106"/>
    </source>
</evidence>
<accession>A0A812SL56</accession>
<dbReference type="Proteomes" id="UP000601435">
    <property type="component" value="Unassembled WGS sequence"/>
</dbReference>
<name>A0A812SL56_9DINO</name>
<feature type="domain" description="PDZ" evidence="3">
    <location>
        <begin position="107"/>
        <end position="157"/>
    </location>
</feature>
<dbReference type="PROSITE" id="PS50106">
    <property type="entry name" value="PDZ"/>
    <property type="match status" value="1"/>
</dbReference>
<dbReference type="OrthoDB" id="436675at2759"/>
<comment type="caution">
    <text evidence="4">The sequence shown here is derived from an EMBL/GenBank/DDBJ whole genome shotgun (WGS) entry which is preliminary data.</text>
</comment>
<gene>
    <name evidence="4" type="ORF">SNEC2469_LOCUS13718</name>
</gene>
<keyword evidence="2" id="KW-0812">Transmembrane</keyword>
<dbReference type="InterPro" id="IPR001478">
    <property type="entry name" value="PDZ"/>
</dbReference>
<evidence type="ECO:0000256" key="1">
    <source>
        <dbReference type="SAM" id="MobiDB-lite"/>
    </source>
</evidence>
<dbReference type="InterPro" id="IPR036034">
    <property type="entry name" value="PDZ_sf"/>
</dbReference>
<organism evidence="4 5">
    <name type="scientific">Symbiodinium necroappetens</name>
    <dbReference type="NCBI Taxonomy" id="1628268"/>
    <lineage>
        <taxon>Eukaryota</taxon>
        <taxon>Sar</taxon>
        <taxon>Alveolata</taxon>
        <taxon>Dinophyceae</taxon>
        <taxon>Suessiales</taxon>
        <taxon>Symbiodiniaceae</taxon>
        <taxon>Symbiodinium</taxon>
    </lineage>
</organism>
<dbReference type="SUPFAM" id="SSF50156">
    <property type="entry name" value="PDZ domain-like"/>
    <property type="match status" value="1"/>
</dbReference>
<feature type="region of interest" description="Disordered" evidence="1">
    <location>
        <begin position="301"/>
        <end position="353"/>
    </location>
</feature>
<proteinExistence type="predicted"/>
<keyword evidence="2" id="KW-1133">Transmembrane helix</keyword>
<keyword evidence="5" id="KW-1185">Reference proteome</keyword>
<feature type="transmembrane region" description="Helical" evidence="2">
    <location>
        <begin position="27"/>
        <end position="49"/>
    </location>
</feature>
<dbReference type="Gene3D" id="2.30.42.10">
    <property type="match status" value="1"/>
</dbReference>
<reference evidence="4" key="1">
    <citation type="submission" date="2021-02" db="EMBL/GenBank/DDBJ databases">
        <authorList>
            <person name="Dougan E. K."/>
            <person name="Rhodes N."/>
            <person name="Thang M."/>
            <person name="Chan C."/>
        </authorList>
    </citation>
    <scope>NUCLEOTIDE SEQUENCE</scope>
</reference>
<evidence type="ECO:0000256" key="2">
    <source>
        <dbReference type="SAM" id="Phobius"/>
    </source>
</evidence>
<feature type="compositionally biased region" description="Low complexity" evidence="1">
    <location>
        <begin position="317"/>
        <end position="336"/>
    </location>
</feature>
<dbReference type="AlphaFoldDB" id="A0A812SL56"/>
<sequence length="353" mass="38196">MVQPSLLQALRAKLSAAASSASVYRDGYGLLTVVAITIFAFISSCCAIVSTRAFLVTENCDAQRSDSVLGMHERRHRLLQSLHSLGRPSATPKFRPNARVGSKPWRQLVIDSPLEGDRLGVNLTEDTLVITSFADRRAEAFGFKVGDRIVHINGVPVFQQLDFLQVLSGAMRDFHRLKQPIVVTTVDPTSSAGANSKLDMTGELQDVCGRWQLSSGEHFIISRMPGEQLQLTLLIGDSTASTGLIVPDGPDLRCNLYRLDNSEFGEAWLSFNMQSQKIEASLKPAGSQHFGKVLLATRVSGPPSQATPLPCPRDFPGSRSVPSSSSWPVSLTSLPPKKLSGEEIGRGQADGQA</sequence>